<dbReference type="Proteomes" id="UP000761574">
    <property type="component" value="Unassembled WGS sequence"/>
</dbReference>
<evidence type="ECO:0000256" key="4">
    <source>
        <dbReference type="ARBA" id="ARBA00023136"/>
    </source>
</evidence>
<evidence type="ECO:0000256" key="6">
    <source>
        <dbReference type="ARBA" id="ARBA00029447"/>
    </source>
</evidence>
<feature type="transmembrane region" description="Helical" evidence="8">
    <location>
        <begin position="12"/>
        <end position="33"/>
    </location>
</feature>
<dbReference type="InterPro" id="IPR024478">
    <property type="entry name" value="HlyB_4HB_MCP"/>
</dbReference>
<organism evidence="12 13">
    <name type="scientific">Shewanella algidipiscicola</name>
    <dbReference type="NCBI Taxonomy" id="614070"/>
    <lineage>
        <taxon>Bacteria</taxon>
        <taxon>Pseudomonadati</taxon>
        <taxon>Pseudomonadota</taxon>
        <taxon>Gammaproteobacteria</taxon>
        <taxon>Alteromonadales</taxon>
        <taxon>Shewanellaceae</taxon>
        <taxon>Shewanella</taxon>
    </lineage>
</organism>
<dbReference type="SMART" id="SM00304">
    <property type="entry name" value="HAMP"/>
    <property type="match status" value="1"/>
</dbReference>
<name>A0ABQ4PND9_9GAMM</name>
<dbReference type="Gene3D" id="1.10.287.950">
    <property type="entry name" value="Methyl-accepting chemotaxis protein"/>
    <property type="match status" value="1"/>
</dbReference>
<evidence type="ECO:0000259" key="10">
    <source>
        <dbReference type="PROSITE" id="PS50885"/>
    </source>
</evidence>
<dbReference type="SUPFAM" id="SSF58104">
    <property type="entry name" value="Methyl-accepting chemotaxis protein (MCP) signaling domain"/>
    <property type="match status" value="1"/>
</dbReference>
<dbReference type="InterPro" id="IPR003660">
    <property type="entry name" value="HAMP_dom"/>
</dbReference>
<feature type="transmembrane region" description="Helical" evidence="8">
    <location>
        <begin position="299"/>
        <end position="318"/>
    </location>
</feature>
<evidence type="ECO:0000313" key="12">
    <source>
        <dbReference type="EMBL" id="GIU49913.1"/>
    </source>
</evidence>
<dbReference type="PANTHER" id="PTHR32089">
    <property type="entry name" value="METHYL-ACCEPTING CHEMOTAXIS PROTEIN MCPB"/>
    <property type="match status" value="1"/>
</dbReference>
<dbReference type="InterPro" id="IPR032255">
    <property type="entry name" value="HBM"/>
</dbReference>
<keyword evidence="2 8" id="KW-0812">Transmembrane</keyword>
<dbReference type="Pfam" id="PF12729">
    <property type="entry name" value="4HB_MCP_1"/>
    <property type="match status" value="1"/>
</dbReference>
<comment type="subcellular location">
    <subcellularLocation>
        <location evidence="1">Membrane</location>
        <topology evidence="1">Multi-pass membrane protein</topology>
    </subcellularLocation>
</comment>
<dbReference type="PROSITE" id="PS50885">
    <property type="entry name" value="HAMP"/>
    <property type="match status" value="1"/>
</dbReference>
<dbReference type="RefSeq" id="WP_119978947.1">
    <property type="nucleotide sequence ID" value="NZ_BPFB01000043.1"/>
</dbReference>
<dbReference type="PROSITE" id="PS50111">
    <property type="entry name" value="CHEMOTAXIS_TRANSDUC_2"/>
    <property type="match status" value="1"/>
</dbReference>
<comment type="caution">
    <text evidence="12">The sequence shown here is derived from an EMBL/GenBank/DDBJ whole genome shotgun (WGS) entry which is preliminary data.</text>
</comment>
<dbReference type="EMBL" id="BPFB01000043">
    <property type="protein sequence ID" value="GIU49913.1"/>
    <property type="molecule type" value="Genomic_DNA"/>
</dbReference>
<sequence length="649" mass="70932">MFKNLRLAVKIGASFFIVLSLLSLVLIVGIVSLNKANDGISSYQDLSQDTNIVSDLQTTMLMVRMNVKDYLITHSQKDLTEYQEYLDKLSQLLVTAKTEIQEPQRANYIANIDTELQTYQHTFTEVVNLISKRDQILAKEILQPSETMLQTIDDIIQSAHVNNETDLFFYATEVQKSLLFGRLFSSKFLDSNNEADYKAALDKMGKNLNEDIAALKPYVHQPQQQAKLTAFTQAQLSYLDGLKQIHQLIDTRNDLISNTLDRIGRSVANNAERTNKSVITDMDRLGTEVKNSTSNSIRLTLLLSLAAVVLGSVASYVLTISITRPISQAVAAARQLAQGDLTIEIQSRNKDETGILIDSIQETASNLRNMVTTISSASIELATASEELAVVTEQSSLGVVQQQSETDSVATAMNEMTTTVNDVAQNAARAADAANRADSQANISRDEVEKTIIAISALADRVNESSEKLGDVVLETANIVKILDVIRGIADQTNLLALNAAIEAARAGEQGRGFAVVADEVRTLAQRTQLSTQEIQNIIEQLQAGTQSTVLVMQQGKDQAALSVEQANKTGNALAVITQAVRVINDMNIQIASASEQQTSVADEINQNVLNVKRIAEENAVSANQTKGSTIEIAQLSEQLKLMVNQFKV</sequence>
<keyword evidence="13" id="KW-1185">Reference proteome</keyword>
<dbReference type="PANTHER" id="PTHR32089:SF119">
    <property type="entry name" value="METHYL-ACCEPTING CHEMOTAXIS PROTEIN CTPL"/>
    <property type="match status" value="1"/>
</dbReference>
<gene>
    <name evidence="12" type="ORF">TUM4630_29630</name>
</gene>
<comment type="similarity">
    <text evidence="6">Belongs to the methyl-accepting chemotaxis (MCP) protein family.</text>
</comment>
<dbReference type="SMART" id="SM00283">
    <property type="entry name" value="MA"/>
    <property type="match status" value="1"/>
</dbReference>
<dbReference type="Gene3D" id="6.10.340.10">
    <property type="match status" value="1"/>
</dbReference>
<evidence type="ECO:0000256" key="8">
    <source>
        <dbReference type="SAM" id="Phobius"/>
    </source>
</evidence>
<feature type="domain" description="HAMP" evidence="10">
    <location>
        <begin position="320"/>
        <end position="372"/>
    </location>
</feature>
<dbReference type="Pfam" id="PF00672">
    <property type="entry name" value="HAMP"/>
    <property type="match status" value="1"/>
</dbReference>
<evidence type="ECO:0000256" key="2">
    <source>
        <dbReference type="ARBA" id="ARBA00022692"/>
    </source>
</evidence>
<evidence type="ECO:0000256" key="5">
    <source>
        <dbReference type="ARBA" id="ARBA00023224"/>
    </source>
</evidence>
<feature type="domain" description="Methyl-accepting transducer" evidence="9">
    <location>
        <begin position="377"/>
        <end position="613"/>
    </location>
</feature>
<evidence type="ECO:0000256" key="1">
    <source>
        <dbReference type="ARBA" id="ARBA00004141"/>
    </source>
</evidence>
<dbReference type="CDD" id="cd11386">
    <property type="entry name" value="MCP_signal"/>
    <property type="match status" value="1"/>
</dbReference>
<keyword evidence="4 8" id="KW-0472">Membrane</keyword>
<dbReference type="CDD" id="cd06225">
    <property type="entry name" value="HAMP"/>
    <property type="match status" value="1"/>
</dbReference>
<dbReference type="SMART" id="SM01358">
    <property type="entry name" value="HBM"/>
    <property type="match status" value="1"/>
</dbReference>
<evidence type="ECO:0000256" key="7">
    <source>
        <dbReference type="PROSITE-ProRule" id="PRU00284"/>
    </source>
</evidence>
<dbReference type="Pfam" id="PF00015">
    <property type="entry name" value="MCPsignal"/>
    <property type="match status" value="1"/>
</dbReference>
<dbReference type="PROSITE" id="PS51753">
    <property type="entry name" value="HBM"/>
    <property type="match status" value="1"/>
</dbReference>
<evidence type="ECO:0000256" key="3">
    <source>
        <dbReference type="ARBA" id="ARBA00022989"/>
    </source>
</evidence>
<reference evidence="12 13" key="1">
    <citation type="submission" date="2021-05" db="EMBL/GenBank/DDBJ databases">
        <title>Molecular characterization for Shewanella algae harboring chromosomal blaOXA-55-like strains isolated from clinical and environment sample.</title>
        <authorList>
            <person name="Ohama Y."/>
            <person name="Aoki K."/>
            <person name="Harada S."/>
            <person name="Moriya K."/>
            <person name="Ishii Y."/>
            <person name="Tateda K."/>
        </authorList>
    </citation>
    <scope>NUCLEOTIDE SEQUENCE [LARGE SCALE GENOMIC DNA]</scope>
    <source>
        <strain evidence="12 13">LMG 23746</strain>
    </source>
</reference>
<proteinExistence type="inferred from homology"/>
<feature type="domain" description="HBM" evidence="11">
    <location>
        <begin position="45"/>
        <end position="286"/>
    </location>
</feature>
<accession>A0ABQ4PND9</accession>
<protein>
    <submittedName>
        <fullName evidence="12">Methyl-accepting chemotaxis protein</fullName>
    </submittedName>
</protein>
<evidence type="ECO:0000313" key="13">
    <source>
        <dbReference type="Proteomes" id="UP000761574"/>
    </source>
</evidence>
<keyword evidence="3 8" id="KW-1133">Transmembrane helix</keyword>
<evidence type="ECO:0000259" key="9">
    <source>
        <dbReference type="PROSITE" id="PS50111"/>
    </source>
</evidence>
<dbReference type="InterPro" id="IPR004089">
    <property type="entry name" value="MCPsignal_dom"/>
</dbReference>
<evidence type="ECO:0000259" key="11">
    <source>
        <dbReference type="PROSITE" id="PS51753"/>
    </source>
</evidence>
<keyword evidence="5 7" id="KW-0807">Transducer</keyword>